<dbReference type="EMBL" id="CM002803">
    <property type="protein sequence ID" value="KEI66308.1"/>
    <property type="molecule type" value="Genomic_DNA"/>
</dbReference>
<protein>
    <recommendedName>
        <fullName evidence="2">HPt domain-containing protein</fullName>
    </recommendedName>
</protein>
<feature type="modified residue" description="Phosphohistidine" evidence="1">
    <location>
        <position position="62"/>
    </location>
</feature>
<evidence type="ECO:0000259" key="2">
    <source>
        <dbReference type="PROSITE" id="PS50894"/>
    </source>
</evidence>
<evidence type="ECO:0000313" key="4">
    <source>
        <dbReference type="Proteomes" id="UP000027395"/>
    </source>
</evidence>
<keyword evidence="1" id="KW-0597">Phosphoprotein</keyword>
<dbReference type="Proteomes" id="UP000027395">
    <property type="component" value="Chromosome"/>
</dbReference>
<dbReference type="PATRIC" id="fig|388467.6.peg.1169"/>
<sequence>MNILSIPILPVNLERLNRLLKGNFPLQQKLLYLFLKQAEIRIQSLRQGIINGDFISIKEQAHALRGSSATAAILMIPEIAKQLEDLAETENLEGAMELVEKLEQCLIRVQLFVQEGILSESTI</sequence>
<evidence type="ECO:0000313" key="3">
    <source>
        <dbReference type="EMBL" id="KEI66308.1"/>
    </source>
</evidence>
<reference evidence="3 4" key="1">
    <citation type="journal article" date="2014" name="Appl. Environ. Microbiol.">
        <title>Elucidation of insertion elements encoded on plasmids and in vitro construction of shuttle vectors from the toxic cyanobacterium Planktothrix.</title>
        <authorList>
            <person name="Christiansen G."/>
            <person name="Goesmann A."/>
            <person name="Kurmayer R."/>
        </authorList>
    </citation>
    <scope>NUCLEOTIDE SEQUENCE [LARGE SCALE GENOMIC DNA]</scope>
    <source>
        <strain evidence="3 4">NIVA-CYA 126/8</strain>
    </source>
</reference>
<keyword evidence="4" id="KW-1185">Reference proteome</keyword>
<gene>
    <name evidence="3" type="ORF">A19Y_1231</name>
</gene>
<dbReference type="PROSITE" id="PS50894">
    <property type="entry name" value="HPT"/>
    <property type="match status" value="1"/>
</dbReference>
<evidence type="ECO:0000256" key="1">
    <source>
        <dbReference type="PROSITE-ProRule" id="PRU00110"/>
    </source>
</evidence>
<dbReference type="InterPro" id="IPR036641">
    <property type="entry name" value="HPT_dom_sf"/>
</dbReference>
<dbReference type="eggNOG" id="COG2198">
    <property type="taxonomic scope" value="Bacteria"/>
</dbReference>
<organism evidence="3 4">
    <name type="scientific">Planktothrix agardhii (strain NIVA-CYA 126/8)</name>
    <dbReference type="NCBI Taxonomy" id="388467"/>
    <lineage>
        <taxon>Bacteria</taxon>
        <taxon>Bacillati</taxon>
        <taxon>Cyanobacteriota</taxon>
        <taxon>Cyanophyceae</taxon>
        <taxon>Oscillatoriophycideae</taxon>
        <taxon>Oscillatoriales</taxon>
        <taxon>Microcoleaceae</taxon>
        <taxon>Planktothrix</taxon>
    </lineage>
</organism>
<dbReference type="InterPro" id="IPR008207">
    <property type="entry name" value="Sig_transdc_His_kin_Hpt_dom"/>
</dbReference>
<dbReference type="Gene3D" id="1.20.120.160">
    <property type="entry name" value="HPT domain"/>
    <property type="match status" value="1"/>
</dbReference>
<dbReference type="Pfam" id="PF01627">
    <property type="entry name" value="Hpt"/>
    <property type="match status" value="1"/>
</dbReference>
<dbReference type="STRING" id="388467.A19Y_1231"/>
<feature type="domain" description="HPt" evidence="2">
    <location>
        <begin position="23"/>
        <end position="116"/>
    </location>
</feature>
<dbReference type="AlphaFoldDB" id="A0A073CFA1"/>
<dbReference type="HOGENOM" id="CLU_2013138_0_0_3"/>
<name>A0A073CFA1_PLAA1</name>
<proteinExistence type="predicted"/>
<dbReference type="GO" id="GO:0000160">
    <property type="term" value="P:phosphorelay signal transduction system"/>
    <property type="evidence" value="ECO:0007669"/>
    <property type="project" value="InterPro"/>
</dbReference>
<accession>A0A073CFA1</accession>
<dbReference type="SUPFAM" id="SSF47226">
    <property type="entry name" value="Histidine-containing phosphotransfer domain, HPT domain"/>
    <property type="match status" value="1"/>
</dbReference>
<dbReference type="RefSeq" id="WP_042152866.1">
    <property type="nucleotide sequence ID" value="NZ_CM002803.1"/>
</dbReference>